<dbReference type="Proteomes" id="UP000887580">
    <property type="component" value="Unplaced"/>
</dbReference>
<sequence length="376" mass="42207">MKIYFKFNEADKAVSNEYAHAFDLVEKKLKNRENIHKLLIQQAARLLINYINLLIQKCYTKTFDRDNYSLETLQSEADCLSKALHESGNVKLKTDIETVLENYIAFCDLDKNEAIAQDELIKSALKLAHKRATENVLQTALRQIRETINQIKERTKQQIKDLFGGILLGGMLIGLFPGAIIAGGIAIADAIITTISIPVVTFAAGAVVTTINGSAVTHFAVTASEVSKIETEEQNEIAVELGKEAILIEENLEEGNRISDDVIYDQVRRETLEKIEEEIRKKEALKKRFEAARKEQIDSKSVEELNTAEKVLTEEAGKIQTAIEKLKEKEKAEKNRLKEMHERASKVEEGKAAAASIARDTEEKNTTNLFDSDEDV</sequence>
<reference evidence="2" key="1">
    <citation type="submission" date="2022-11" db="UniProtKB">
        <authorList>
            <consortium name="WormBaseParasite"/>
        </authorList>
    </citation>
    <scope>IDENTIFICATION</scope>
</reference>
<organism evidence="1 2">
    <name type="scientific">Panagrolaimus sp. PS1159</name>
    <dbReference type="NCBI Taxonomy" id="55785"/>
    <lineage>
        <taxon>Eukaryota</taxon>
        <taxon>Metazoa</taxon>
        <taxon>Ecdysozoa</taxon>
        <taxon>Nematoda</taxon>
        <taxon>Chromadorea</taxon>
        <taxon>Rhabditida</taxon>
        <taxon>Tylenchina</taxon>
        <taxon>Panagrolaimomorpha</taxon>
        <taxon>Panagrolaimoidea</taxon>
        <taxon>Panagrolaimidae</taxon>
        <taxon>Panagrolaimus</taxon>
    </lineage>
</organism>
<protein>
    <submittedName>
        <fullName evidence="2">Uncharacterized protein</fullName>
    </submittedName>
</protein>
<evidence type="ECO:0000313" key="1">
    <source>
        <dbReference type="Proteomes" id="UP000887580"/>
    </source>
</evidence>
<accession>A0AC35GAA0</accession>
<evidence type="ECO:0000313" key="2">
    <source>
        <dbReference type="WBParaSite" id="PS1159_v2.g3308.t1"/>
    </source>
</evidence>
<name>A0AC35GAA0_9BILA</name>
<proteinExistence type="predicted"/>
<dbReference type="WBParaSite" id="PS1159_v2.g3308.t1">
    <property type="protein sequence ID" value="PS1159_v2.g3308.t1"/>
    <property type="gene ID" value="PS1159_v2.g3308"/>
</dbReference>